<accession>A0A0L0DGL2</accession>
<dbReference type="AlphaFoldDB" id="A0A0L0DGL2"/>
<dbReference type="GO" id="GO:0004252">
    <property type="term" value="F:serine-type endopeptidase activity"/>
    <property type="evidence" value="ECO:0007669"/>
    <property type="project" value="UniProtKB-UniRule"/>
</dbReference>
<dbReference type="Gene3D" id="3.40.50.200">
    <property type="entry name" value="Peptidase S8/S53 domain"/>
    <property type="match status" value="1"/>
</dbReference>
<name>A0A0L0DGL2_THETB</name>
<evidence type="ECO:0000313" key="11">
    <source>
        <dbReference type="Proteomes" id="UP000054408"/>
    </source>
</evidence>
<gene>
    <name evidence="10" type="ORF">AMSG_00636</name>
</gene>
<dbReference type="SUPFAM" id="SSF54897">
    <property type="entry name" value="Protease propeptides/inhibitors"/>
    <property type="match status" value="1"/>
</dbReference>
<dbReference type="RefSeq" id="XP_013762369.1">
    <property type="nucleotide sequence ID" value="XM_013906915.1"/>
</dbReference>
<dbReference type="CDD" id="cd04056">
    <property type="entry name" value="Peptidases_S53"/>
    <property type="match status" value="1"/>
</dbReference>
<dbReference type="InterPro" id="IPR023828">
    <property type="entry name" value="Peptidase_S8_Ser-AS"/>
</dbReference>
<dbReference type="Pfam" id="PF09286">
    <property type="entry name" value="Pro-kuma_activ"/>
    <property type="match status" value="1"/>
</dbReference>
<dbReference type="PANTHER" id="PTHR14218">
    <property type="entry name" value="PROTEASE S8 TRIPEPTIDYL PEPTIDASE I CLN2"/>
    <property type="match status" value="1"/>
</dbReference>
<keyword evidence="11" id="KW-1185">Reference proteome</keyword>
<dbReference type="SUPFAM" id="SSF52743">
    <property type="entry name" value="Subtilisin-like"/>
    <property type="match status" value="1"/>
</dbReference>
<reference evidence="10 11" key="1">
    <citation type="submission" date="2010-05" db="EMBL/GenBank/DDBJ databases">
        <title>The Genome Sequence of Thecamonas trahens ATCC 50062.</title>
        <authorList>
            <consortium name="The Broad Institute Genome Sequencing Platform"/>
            <person name="Russ C."/>
            <person name="Cuomo C."/>
            <person name="Shea T."/>
            <person name="Young S.K."/>
            <person name="Zeng Q."/>
            <person name="Koehrsen M."/>
            <person name="Haas B."/>
            <person name="Borodovsky M."/>
            <person name="Guigo R."/>
            <person name="Alvarado L."/>
            <person name="Berlin A."/>
            <person name="Bochicchio J."/>
            <person name="Borenstein D."/>
            <person name="Chapman S."/>
            <person name="Chen Z."/>
            <person name="Freedman E."/>
            <person name="Gellesch M."/>
            <person name="Goldberg J."/>
            <person name="Griggs A."/>
            <person name="Gujja S."/>
            <person name="Heilman E."/>
            <person name="Heiman D."/>
            <person name="Hepburn T."/>
            <person name="Howarth C."/>
            <person name="Jen D."/>
            <person name="Larson L."/>
            <person name="Mehta T."/>
            <person name="Park D."/>
            <person name="Pearson M."/>
            <person name="Roberts A."/>
            <person name="Saif S."/>
            <person name="Shenoy N."/>
            <person name="Sisk P."/>
            <person name="Stolte C."/>
            <person name="Sykes S."/>
            <person name="Thomson T."/>
            <person name="Walk T."/>
            <person name="White J."/>
            <person name="Yandava C."/>
            <person name="Burger G."/>
            <person name="Gray M.W."/>
            <person name="Holland P.W.H."/>
            <person name="King N."/>
            <person name="Lang F.B.F."/>
            <person name="Roger A.J."/>
            <person name="Ruiz-Trillo I."/>
            <person name="Lander E."/>
            <person name="Nusbaum C."/>
        </authorList>
    </citation>
    <scope>NUCLEOTIDE SEQUENCE [LARGE SCALE GENOMIC DNA]</scope>
    <source>
        <strain evidence="10 11">ATCC 50062</strain>
    </source>
</reference>
<sequence length="562" mass="59611">MKVLVFIAGVALALATAASAEDRTCIAMCSRTDASSTWSSMAQTPELWLQAGSPTPAERITVMVGLRAPDGGRALRAKFFAVSDPASPDYRNFWSRKELIAAVAADKLDVQAVAAWMAEAGAEPRLTATGDWLETTMTVAQAETLFGAKIEAFTWATDDSDARILRTLEAVTVPTTVAPLVTAVVGLTSFPVTLGARRSRRESGVSLGTPKVTPQLLYKHYNVTEPAPKVANLTMACAEFEHQSFSPRDLTRFQRDFKLAEQKVSKVVGPNDGLGHTEANLDIQYIMALAQGVEAEMWLQSGLSFNLVKWAQDVLASSDIPLVWSMSYGEAIETISVSEAQQYNAELQKFGSLGVTQIAAAGDTGVYSRGHPTGGIFYPTYPASLPAVTAVGATQMTDSGDENSCTDWSGGGFAPSKYFASATEAPWQVDAIHAYFASGVDLPPVAYYDSHGTGFPDVSALGVDFEVVMGLIREPVSGTSAASPTFAGIIANVNAHLINAGSRPLGFLNPFLYAHPEAFNDITQGKNDDGTKYGFEATKGWDPASGLGTPNFAAILTAAMAA</sequence>
<dbReference type="InterPro" id="IPR000209">
    <property type="entry name" value="Peptidase_S8/S53_dom"/>
</dbReference>
<dbReference type="OrthoDB" id="409122at2759"/>
<feature type="domain" description="Peptidase S53" evidence="9">
    <location>
        <begin position="211"/>
        <end position="562"/>
    </location>
</feature>
<dbReference type="InterPro" id="IPR050819">
    <property type="entry name" value="Tripeptidyl-peptidase_I"/>
</dbReference>
<dbReference type="CDD" id="cd11377">
    <property type="entry name" value="Pro-peptidase_S53"/>
    <property type="match status" value="1"/>
</dbReference>
<evidence type="ECO:0000256" key="1">
    <source>
        <dbReference type="ARBA" id="ARBA00022670"/>
    </source>
</evidence>
<feature type="signal peptide" evidence="8">
    <location>
        <begin position="1"/>
        <end position="20"/>
    </location>
</feature>
<feature type="active site" description="Charge relay system" evidence="7">
    <location>
        <position position="278"/>
    </location>
</feature>
<keyword evidence="4 7" id="KW-0720">Serine protease</keyword>
<keyword evidence="2 7" id="KW-0479">Metal-binding</keyword>
<dbReference type="GeneID" id="25560431"/>
<keyword evidence="5 7" id="KW-0106">Calcium</keyword>
<dbReference type="InterPro" id="IPR030400">
    <property type="entry name" value="Sedolisin_dom"/>
</dbReference>
<feature type="active site" description="Charge relay system" evidence="7">
    <location>
        <position position="282"/>
    </location>
</feature>
<evidence type="ECO:0000256" key="3">
    <source>
        <dbReference type="ARBA" id="ARBA00022801"/>
    </source>
</evidence>
<dbReference type="InterPro" id="IPR036852">
    <property type="entry name" value="Peptidase_S8/S53_dom_sf"/>
</dbReference>
<evidence type="ECO:0000256" key="6">
    <source>
        <dbReference type="ARBA" id="ARBA00023145"/>
    </source>
</evidence>
<organism evidence="10 11">
    <name type="scientific">Thecamonas trahens ATCC 50062</name>
    <dbReference type="NCBI Taxonomy" id="461836"/>
    <lineage>
        <taxon>Eukaryota</taxon>
        <taxon>Apusozoa</taxon>
        <taxon>Apusomonadida</taxon>
        <taxon>Apusomonadidae</taxon>
        <taxon>Thecamonas</taxon>
    </lineage>
</organism>
<dbReference type="GO" id="GO:0008240">
    <property type="term" value="F:tripeptidyl-peptidase activity"/>
    <property type="evidence" value="ECO:0007669"/>
    <property type="project" value="TreeGrafter"/>
</dbReference>
<dbReference type="PROSITE" id="PS51695">
    <property type="entry name" value="SEDOLISIN"/>
    <property type="match status" value="1"/>
</dbReference>
<feature type="active site" description="Charge relay system" evidence="7">
    <location>
        <position position="480"/>
    </location>
</feature>
<keyword evidence="1 7" id="KW-0645">Protease</keyword>
<dbReference type="OMA" id="GETVWNE"/>
<dbReference type="EMBL" id="GL349435">
    <property type="protein sequence ID" value="KNC50473.1"/>
    <property type="molecule type" value="Genomic_DNA"/>
</dbReference>
<dbReference type="SMART" id="SM00944">
    <property type="entry name" value="Pro-kuma_activ"/>
    <property type="match status" value="1"/>
</dbReference>
<feature type="binding site" evidence="7">
    <location>
        <position position="540"/>
    </location>
    <ligand>
        <name>Ca(2+)</name>
        <dbReference type="ChEBI" id="CHEBI:29108"/>
    </ligand>
</feature>
<keyword evidence="3 7" id="KW-0378">Hydrolase</keyword>
<keyword evidence="8" id="KW-0732">Signal</keyword>
<feature type="binding site" evidence="7">
    <location>
        <position position="542"/>
    </location>
    <ligand>
        <name>Ca(2+)</name>
        <dbReference type="ChEBI" id="CHEBI:29108"/>
    </ligand>
</feature>
<dbReference type="PROSITE" id="PS00138">
    <property type="entry name" value="SUBTILASE_SER"/>
    <property type="match status" value="1"/>
</dbReference>
<dbReference type="GO" id="GO:0046872">
    <property type="term" value="F:metal ion binding"/>
    <property type="evidence" value="ECO:0007669"/>
    <property type="project" value="UniProtKB-UniRule"/>
</dbReference>
<evidence type="ECO:0000256" key="4">
    <source>
        <dbReference type="ARBA" id="ARBA00022825"/>
    </source>
</evidence>
<feature type="binding site" evidence="7">
    <location>
        <position position="522"/>
    </location>
    <ligand>
        <name>Ca(2+)</name>
        <dbReference type="ChEBI" id="CHEBI:29108"/>
    </ligand>
</feature>
<protein>
    <submittedName>
        <fullName evidence="10">Tripeptidyl-peptidase 1</fullName>
    </submittedName>
</protein>
<dbReference type="Proteomes" id="UP000054408">
    <property type="component" value="Unassembled WGS sequence"/>
</dbReference>
<comment type="cofactor">
    <cofactor evidence="7">
        <name>Ca(2+)</name>
        <dbReference type="ChEBI" id="CHEBI:29108"/>
    </cofactor>
    <text evidence="7">Binds 1 Ca(2+) ion per subunit.</text>
</comment>
<evidence type="ECO:0000313" key="10">
    <source>
        <dbReference type="EMBL" id="KNC50473.1"/>
    </source>
</evidence>
<evidence type="ECO:0000259" key="9">
    <source>
        <dbReference type="PROSITE" id="PS51695"/>
    </source>
</evidence>
<feature type="chain" id="PRO_5005537488" evidence="8">
    <location>
        <begin position="21"/>
        <end position="562"/>
    </location>
</feature>
<dbReference type="PANTHER" id="PTHR14218:SF15">
    <property type="entry name" value="TRIPEPTIDYL-PEPTIDASE 1"/>
    <property type="match status" value="1"/>
</dbReference>
<evidence type="ECO:0000256" key="2">
    <source>
        <dbReference type="ARBA" id="ARBA00022723"/>
    </source>
</evidence>
<dbReference type="Pfam" id="PF00082">
    <property type="entry name" value="Peptidase_S8"/>
    <property type="match status" value="1"/>
</dbReference>
<dbReference type="GO" id="GO:0006508">
    <property type="term" value="P:proteolysis"/>
    <property type="evidence" value="ECO:0007669"/>
    <property type="project" value="UniProtKB-KW"/>
</dbReference>
<dbReference type="STRING" id="461836.A0A0L0DGL2"/>
<evidence type="ECO:0000256" key="5">
    <source>
        <dbReference type="ARBA" id="ARBA00022837"/>
    </source>
</evidence>
<evidence type="ECO:0000256" key="7">
    <source>
        <dbReference type="PROSITE-ProRule" id="PRU01032"/>
    </source>
</evidence>
<feature type="binding site" evidence="7">
    <location>
        <position position="521"/>
    </location>
    <ligand>
        <name>Ca(2+)</name>
        <dbReference type="ChEBI" id="CHEBI:29108"/>
    </ligand>
</feature>
<proteinExistence type="predicted"/>
<evidence type="ECO:0000256" key="8">
    <source>
        <dbReference type="SAM" id="SignalP"/>
    </source>
</evidence>
<keyword evidence="6" id="KW-0865">Zymogen</keyword>
<dbReference type="InterPro" id="IPR015366">
    <property type="entry name" value="S53_propep"/>
</dbReference>